<proteinExistence type="predicted"/>
<feature type="compositionally biased region" description="Basic and acidic residues" evidence="1">
    <location>
        <begin position="76"/>
        <end position="86"/>
    </location>
</feature>
<reference evidence="2" key="1">
    <citation type="submission" date="2023-10" db="EMBL/GenBank/DDBJ databases">
        <authorList>
            <person name="Chen Y."/>
            <person name="Shah S."/>
            <person name="Dougan E. K."/>
            <person name="Thang M."/>
            <person name="Chan C."/>
        </authorList>
    </citation>
    <scope>NUCLEOTIDE SEQUENCE [LARGE SCALE GENOMIC DNA]</scope>
</reference>
<evidence type="ECO:0000256" key="1">
    <source>
        <dbReference type="SAM" id="MobiDB-lite"/>
    </source>
</evidence>
<comment type="caution">
    <text evidence="2">The sequence shown here is derived from an EMBL/GenBank/DDBJ whole genome shotgun (WGS) entry which is preliminary data.</text>
</comment>
<gene>
    <name evidence="2" type="ORF">PCOR1329_LOCUS67153</name>
</gene>
<feature type="compositionally biased region" description="Low complexity" evidence="1">
    <location>
        <begin position="16"/>
        <end position="25"/>
    </location>
</feature>
<sequence length="146" mass="14952">MQQDESQSEAPPRQHAQVAAAAAGVAAAPAAAAAAGAAAVDILLSGNDPDEVMEETRKRAAQHMQGAIRGLQQAGRSDDQTTEKFKLANGAGSPQKEAGDSAAVAAVGHHMFQPDLHDDIQRKMLGISQAALGVATVRGGEQHLCP</sequence>
<dbReference type="EMBL" id="CAUYUJ010018687">
    <property type="protein sequence ID" value="CAK0885560.1"/>
    <property type="molecule type" value="Genomic_DNA"/>
</dbReference>
<name>A0ABN9WK66_9DINO</name>
<accession>A0ABN9WK66</accession>
<evidence type="ECO:0000313" key="2">
    <source>
        <dbReference type="EMBL" id="CAK0885560.1"/>
    </source>
</evidence>
<keyword evidence="3" id="KW-1185">Reference proteome</keyword>
<evidence type="ECO:0000313" key="3">
    <source>
        <dbReference type="Proteomes" id="UP001189429"/>
    </source>
</evidence>
<protein>
    <submittedName>
        <fullName evidence="2">Uncharacterized protein</fullName>
    </submittedName>
</protein>
<organism evidence="2 3">
    <name type="scientific">Prorocentrum cordatum</name>
    <dbReference type="NCBI Taxonomy" id="2364126"/>
    <lineage>
        <taxon>Eukaryota</taxon>
        <taxon>Sar</taxon>
        <taxon>Alveolata</taxon>
        <taxon>Dinophyceae</taxon>
        <taxon>Prorocentrales</taxon>
        <taxon>Prorocentraceae</taxon>
        <taxon>Prorocentrum</taxon>
    </lineage>
</organism>
<feature type="region of interest" description="Disordered" evidence="1">
    <location>
        <begin position="1"/>
        <end position="25"/>
    </location>
</feature>
<feature type="region of interest" description="Disordered" evidence="1">
    <location>
        <begin position="60"/>
        <end position="102"/>
    </location>
</feature>
<dbReference type="Proteomes" id="UP001189429">
    <property type="component" value="Unassembled WGS sequence"/>
</dbReference>